<keyword evidence="2" id="KW-1185">Reference proteome</keyword>
<dbReference type="EMBL" id="MIGZ01000067">
    <property type="protein sequence ID" value="ODQ93486.1"/>
    <property type="molecule type" value="Genomic_DNA"/>
</dbReference>
<dbReference type="InterPro" id="IPR029044">
    <property type="entry name" value="Nucleotide-diphossugar_trans"/>
</dbReference>
<protein>
    <recommendedName>
        <fullName evidence="3">Diacylglycerol O-acyltransferase</fullName>
    </recommendedName>
</protein>
<comment type="caution">
    <text evidence="1">The sequence shown here is derived from an EMBL/GenBank/DDBJ whole genome shotgun (WGS) entry which is preliminary data.</text>
</comment>
<evidence type="ECO:0000313" key="1">
    <source>
        <dbReference type="EMBL" id="ODQ93486.1"/>
    </source>
</evidence>
<dbReference type="SUPFAM" id="SSF52777">
    <property type="entry name" value="CoA-dependent acyltransferases"/>
    <property type="match status" value="1"/>
</dbReference>
<name>A0A1E3RU91_9MYCO</name>
<dbReference type="InterPro" id="IPR023213">
    <property type="entry name" value="CAT-like_dom_sf"/>
</dbReference>
<gene>
    <name evidence="1" type="ORF">BHQ17_13130</name>
</gene>
<reference evidence="2" key="1">
    <citation type="submission" date="2016-09" db="EMBL/GenBank/DDBJ databases">
        <authorList>
            <person name="Greninger A.L."/>
            <person name="Jerome K.R."/>
            <person name="Mcnair B."/>
            <person name="Wallis C."/>
            <person name="Fang F."/>
        </authorList>
    </citation>
    <scope>NUCLEOTIDE SEQUENCE [LARGE SCALE GENOMIC DNA]</scope>
    <source>
        <strain evidence="2">M7</strain>
    </source>
</reference>
<accession>A0A1E3RU91</accession>
<sequence>MAIQARPALQRLSRRAAKTGTAQDNQLTFMDQAGFQLLRATGRGQLMQVLWIYEHPVDMDGLRRFHRNFGYAVYGRLIERSPLPFGRHRWVSALGPATELDIAEPRPRSEVSDWFDERAQIPVDPERGPGWHFGVLPMTDGSTAVSVVGSHYLADGVGGLQSVTEAVSETRRDFGHPLPQARRRFRAALAELRGTAKQIPEAVRTVGVAARLGYQSRGEAAASTASASPVTGRTGDDTRVVLPAVSVLVDLAQWDARAASLNGTSHSLVAGFAAKLGEHLGRRRADGTVTLVMALNARNLPDDTRANAMIFGSADIDPTSVTTDLTDARSAVRQALQKARDEPDPVLQLLPLVPFVPRSALKRVVEQFLGSGAELPVSCSNMGDIDPAAACADGTPAEYTMLRGVDQNVRRADVERAGGQLVLVVARISGRISIDVVGYQVGVENSKQRLRDVAARTLAEFGLTGEIV</sequence>
<dbReference type="Gene3D" id="3.30.559.10">
    <property type="entry name" value="Chloramphenicol acetyltransferase-like domain"/>
    <property type="match status" value="1"/>
</dbReference>
<dbReference type="Proteomes" id="UP000094243">
    <property type="component" value="Unassembled WGS sequence"/>
</dbReference>
<evidence type="ECO:0008006" key="3">
    <source>
        <dbReference type="Google" id="ProtNLM"/>
    </source>
</evidence>
<proteinExistence type="predicted"/>
<evidence type="ECO:0000313" key="2">
    <source>
        <dbReference type="Proteomes" id="UP000094243"/>
    </source>
</evidence>
<dbReference type="AlphaFoldDB" id="A0A1E3RU91"/>
<dbReference type="RefSeq" id="WP_069405634.1">
    <property type="nucleotide sequence ID" value="NZ_MIGZ01000067.1"/>
</dbReference>
<organism evidence="1 2">
    <name type="scientific">Mycolicibacterium holsaticum</name>
    <dbReference type="NCBI Taxonomy" id="152142"/>
    <lineage>
        <taxon>Bacteria</taxon>
        <taxon>Bacillati</taxon>
        <taxon>Actinomycetota</taxon>
        <taxon>Actinomycetes</taxon>
        <taxon>Mycobacteriales</taxon>
        <taxon>Mycobacteriaceae</taxon>
        <taxon>Mycolicibacterium</taxon>
    </lineage>
</organism>
<dbReference type="SUPFAM" id="SSF53448">
    <property type="entry name" value="Nucleotide-diphospho-sugar transferases"/>
    <property type="match status" value="1"/>
</dbReference>